<evidence type="ECO:0000313" key="4">
    <source>
        <dbReference type="EMBL" id="CAH1391317.1"/>
    </source>
</evidence>
<organism evidence="4 5">
    <name type="scientific">Nezara viridula</name>
    <name type="common">Southern green stink bug</name>
    <name type="synonym">Cimex viridulus</name>
    <dbReference type="NCBI Taxonomy" id="85310"/>
    <lineage>
        <taxon>Eukaryota</taxon>
        <taxon>Metazoa</taxon>
        <taxon>Ecdysozoa</taxon>
        <taxon>Arthropoda</taxon>
        <taxon>Hexapoda</taxon>
        <taxon>Insecta</taxon>
        <taxon>Pterygota</taxon>
        <taxon>Neoptera</taxon>
        <taxon>Paraneoptera</taxon>
        <taxon>Hemiptera</taxon>
        <taxon>Heteroptera</taxon>
        <taxon>Panheteroptera</taxon>
        <taxon>Pentatomomorpha</taxon>
        <taxon>Pentatomoidea</taxon>
        <taxon>Pentatomidae</taxon>
        <taxon>Pentatominae</taxon>
        <taxon>Nezara</taxon>
    </lineage>
</organism>
<proteinExistence type="predicted"/>
<dbReference type="Pfam" id="PF00617">
    <property type="entry name" value="RasGEF"/>
    <property type="match status" value="1"/>
</dbReference>
<dbReference type="Proteomes" id="UP001152798">
    <property type="component" value="Chromosome 1"/>
</dbReference>
<dbReference type="SUPFAM" id="SSF48366">
    <property type="entry name" value="Ras GEF"/>
    <property type="match status" value="1"/>
</dbReference>
<dbReference type="AlphaFoldDB" id="A0A9P0EA29"/>
<dbReference type="GO" id="GO:0005886">
    <property type="term" value="C:plasma membrane"/>
    <property type="evidence" value="ECO:0007669"/>
    <property type="project" value="TreeGrafter"/>
</dbReference>
<dbReference type="SMART" id="SM00147">
    <property type="entry name" value="RasGEF"/>
    <property type="match status" value="1"/>
</dbReference>
<feature type="domain" description="Ras-GEF" evidence="3">
    <location>
        <begin position="434"/>
        <end position="659"/>
    </location>
</feature>
<gene>
    <name evidence="4" type="ORF">NEZAVI_LOCUS2359</name>
</gene>
<sequence>MIQNRIQKLLCTEYNDFNDIIIIESPFAQTTRDGNGIRQLQIGISPNRLILACDNPCQDPEPWNCGDPETESLELLSIVPLESVTLTVFRRRTRNTIKAHFSNGRILFFELAASDRREMFWNLWCDRMRLLAPEFVSSTQSETSVGSSSSTITNYSRQVHFEKAWHERDLFLGAKFGTWPIKKKRQPVGSPHVPREAEAVPNKSGKLKVCQVNRFGAGISENCSTSLFLPAQVIVAQSFLEDVNGFFKGEEEEEKKWQELIMEGRVERTRRVSHPRRYGLLAMPHLMAGLGLWALPYPQAHLAQMKRCCSEVSLSTREASTSPSIPKSLLKSSVSSESLLRYSKQFEPAIIFWTPGFWYKPRNISEAYLEQRHHLSDIRSFISQGPIKKKKWLKVFKKKQTHNVEWKDGPMMKKKQDFRSLLVADIALSSWDFDSTLIAYQITLIDKDLFIRIPISDFEELQKDRNSRNSPNFRALVAFSNRLANLITTELIRIDSVKMRARLVARWINVADKLFRLQNMQGVCSVLAGLQSAGVYRLTGTWSYLRHHHNSKYRRMTTLMRLNRDSRSKKYHEMMVQVVKTTPYLLTAEYLVSVLLGWSAPPISPLPTEWKIESLLPTWVSAAMEYGLTETPLAREFLTKARYLEELDNFILASQLEPTIHTPSYQ</sequence>
<accession>A0A9P0EA29</accession>
<dbReference type="InterPro" id="IPR023578">
    <property type="entry name" value="Ras_GEF_dom_sf"/>
</dbReference>
<dbReference type="Gene3D" id="1.10.840.10">
    <property type="entry name" value="Ras guanine-nucleotide exchange factors catalytic domain"/>
    <property type="match status" value="1"/>
</dbReference>
<evidence type="ECO:0000256" key="2">
    <source>
        <dbReference type="PROSITE-ProRule" id="PRU00168"/>
    </source>
</evidence>
<protein>
    <recommendedName>
        <fullName evidence="3">Ras-GEF domain-containing protein</fullName>
    </recommendedName>
</protein>
<reference evidence="4" key="1">
    <citation type="submission" date="2022-01" db="EMBL/GenBank/DDBJ databases">
        <authorList>
            <person name="King R."/>
        </authorList>
    </citation>
    <scope>NUCLEOTIDE SEQUENCE</scope>
</reference>
<dbReference type="OrthoDB" id="6021951at2759"/>
<evidence type="ECO:0000256" key="1">
    <source>
        <dbReference type="ARBA" id="ARBA00022658"/>
    </source>
</evidence>
<dbReference type="GO" id="GO:0005085">
    <property type="term" value="F:guanyl-nucleotide exchange factor activity"/>
    <property type="evidence" value="ECO:0007669"/>
    <property type="project" value="UniProtKB-KW"/>
</dbReference>
<evidence type="ECO:0000313" key="5">
    <source>
        <dbReference type="Proteomes" id="UP001152798"/>
    </source>
</evidence>
<keyword evidence="5" id="KW-1185">Reference proteome</keyword>
<dbReference type="PANTHER" id="PTHR23113">
    <property type="entry name" value="GUANINE NUCLEOTIDE EXCHANGE FACTOR"/>
    <property type="match status" value="1"/>
</dbReference>
<name>A0A9P0EA29_NEZVI</name>
<evidence type="ECO:0000259" key="3">
    <source>
        <dbReference type="PROSITE" id="PS50009"/>
    </source>
</evidence>
<dbReference type="PROSITE" id="PS50009">
    <property type="entry name" value="RASGEF_CAT"/>
    <property type="match status" value="1"/>
</dbReference>
<keyword evidence="1 2" id="KW-0344">Guanine-nucleotide releasing factor</keyword>
<dbReference type="PANTHER" id="PTHR23113:SF368">
    <property type="entry name" value="CELL DIVISION CONTROL PROTEIN 25"/>
    <property type="match status" value="1"/>
</dbReference>
<dbReference type="GO" id="GO:0007265">
    <property type="term" value="P:Ras protein signal transduction"/>
    <property type="evidence" value="ECO:0007669"/>
    <property type="project" value="TreeGrafter"/>
</dbReference>
<dbReference type="InterPro" id="IPR001895">
    <property type="entry name" value="RASGEF_cat_dom"/>
</dbReference>
<dbReference type="InterPro" id="IPR036964">
    <property type="entry name" value="RASGEF_cat_dom_sf"/>
</dbReference>
<dbReference type="EMBL" id="OV725077">
    <property type="protein sequence ID" value="CAH1391317.1"/>
    <property type="molecule type" value="Genomic_DNA"/>
</dbReference>
<dbReference type="InterPro" id="IPR008937">
    <property type="entry name" value="Ras-like_GEF"/>
</dbReference>